<dbReference type="GO" id="GO:0005829">
    <property type="term" value="C:cytosol"/>
    <property type="evidence" value="ECO:0007669"/>
    <property type="project" value="TreeGrafter"/>
</dbReference>
<dbReference type="Gene3D" id="3.30.2340.10">
    <property type="entry name" value="TruD, insertion domain"/>
    <property type="match status" value="1"/>
</dbReference>
<comment type="function">
    <text evidence="4">Responsible for synthesis of pseudouridine from uracil-13 in transfer RNAs.</text>
</comment>
<keyword evidence="8" id="KW-1185">Reference proteome</keyword>
<dbReference type="GO" id="GO:0031119">
    <property type="term" value="P:tRNA pseudouridine synthesis"/>
    <property type="evidence" value="ECO:0007669"/>
    <property type="project" value="UniProtKB-UniRule"/>
</dbReference>
<proteinExistence type="inferred from homology"/>
<dbReference type="InterPro" id="IPR001656">
    <property type="entry name" value="PsdUridine_synth_TruD"/>
</dbReference>
<dbReference type="Pfam" id="PF01142">
    <property type="entry name" value="TruD"/>
    <property type="match status" value="2"/>
</dbReference>
<dbReference type="InterPro" id="IPR020119">
    <property type="entry name" value="PsdUridine_synth_TruD_CS"/>
</dbReference>
<dbReference type="EMBL" id="QUZK01000022">
    <property type="protein sequence ID" value="RFF31293.1"/>
    <property type="molecule type" value="Genomic_DNA"/>
</dbReference>
<accession>A0A3E1KAG5</accession>
<feature type="domain" description="TRUD" evidence="6">
    <location>
        <begin position="323"/>
        <end position="469"/>
    </location>
</feature>
<dbReference type="HAMAP" id="MF_01082">
    <property type="entry name" value="TruD"/>
    <property type="match status" value="1"/>
</dbReference>
<evidence type="ECO:0000313" key="8">
    <source>
        <dbReference type="Proteomes" id="UP000260351"/>
    </source>
</evidence>
<protein>
    <recommendedName>
        <fullName evidence="4">tRNA pseudouridine synthase D</fullName>
        <ecNumber evidence="4">5.4.99.27</ecNumber>
    </recommendedName>
    <alternativeName>
        <fullName evidence="4">tRNA pseudouridine(13) synthase</fullName>
    </alternativeName>
    <alternativeName>
        <fullName evidence="4">tRNA pseudouridylate synthase D</fullName>
    </alternativeName>
    <alternativeName>
        <fullName evidence="4">tRNA-uridine isomerase D</fullName>
    </alternativeName>
</protein>
<comment type="catalytic activity">
    <reaction evidence="4">
        <text>uridine(13) in tRNA = pseudouridine(13) in tRNA</text>
        <dbReference type="Rhea" id="RHEA:42540"/>
        <dbReference type="Rhea" id="RHEA-COMP:10105"/>
        <dbReference type="Rhea" id="RHEA-COMP:10106"/>
        <dbReference type="ChEBI" id="CHEBI:65314"/>
        <dbReference type="ChEBI" id="CHEBI:65315"/>
        <dbReference type="EC" id="5.4.99.27"/>
    </reaction>
</comment>
<evidence type="ECO:0000313" key="7">
    <source>
        <dbReference type="EMBL" id="RFF31293.1"/>
    </source>
</evidence>
<evidence type="ECO:0000259" key="6">
    <source>
        <dbReference type="PROSITE" id="PS50984"/>
    </source>
</evidence>
<sequence length="507" mass="56035">MVGAAAKAHPVGTFTNKTARGGCHAIKKDAHQPGGRPGNRPGRVAGAGRTAVRRFRRGVGLHRRCAGPARPRHLPGPGRRHRRSADHPARGVLAQAGQVHADGVAGNHQSRRAELDAGSPARTRRHQRDRGRRRGGQDLLHRRALHRQGSAGALQHGGLPRRGQSVSEDNARQPGFAWGGPPATGRIRLEPEDFAVNEVLGHEPDGQGEHLWLWVAKRERNTVDVAADLARAAGVHIRQVGFAGLKDRNAVTRQYFSIHLPGTDSPDWSQWRIDGVTIESASRSSRKIKRGRLRGNRFELVVRELEGDLGALEERLAAVRDHGVPNGFGEQRFGGNNIARALALFRGEMRRKPSKIKRGFYLSAARSLVFNHVLDERIRRGDWNRLIDGDLAMLDGSRSFFAADPDDPDQVRRCAEQDIHPSGPLPGQGDSPAEGEAAEIENRQFEAHRELVEGLAKFGMKQERRPLRMRVGDLEWSFPEERTLKLVFSLGTGSYATSVLRELVDYE</sequence>
<name>A0A3E1KAG5_9GAMM</name>
<comment type="similarity">
    <text evidence="1 4">Belongs to the pseudouridine synthase TruD family.</text>
</comment>
<dbReference type="Gene3D" id="3.30.2350.20">
    <property type="entry name" value="TruD, catalytic domain"/>
    <property type="match status" value="1"/>
</dbReference>
<dbReference type="Proteomes" id="UP000260351">
    <property type="component" value="Unassembled WGS sequence"/>
</dbReference>
<dbReference type="AlphaFoldDB" id="A0A3E1KAG5"/>
<comment type="caution">
    <text evidence="7">The sequence shown here is derived from an EMBL/GenBank/DDBJ whole genome shotgun (WGS) entry which is preliminary data.</text>
</comment>
<feature type="active site" description="Nucleophile" evidence="4">
    <location>
        <position position="247"/>
    </location>
</feature>
<gene>
    <name evidence="4 7" type="primary">truD</name>
    <name evidence="7" type="ORF">DZC52_05055</name>
</gene>
<evidence type="ECO:0000256" key="1">
    <source>
        <dbReference type="ARBA" id="ARBA00007953"/>
    </source>
</evidence>
<dbReference type="NCBIfam" id="TIGR00094">
    <property type="entry name" value="tRNA_TruD_broad"/>
    <property type="match status" value="1"/>
</dbReference>
<dbReference type="InterPro" id="IPR042214">
    <property type="entry name" value="TruD_catalytic"/>
</dbReference>
<dbReference type="PROSITE" id="PS50984">
    <property type="entry name" value="TRUD"/>
    <property type="match status" value="1"/>
</dbReference>
<dbReference type="InterPro" id="IPR050170">
    <property type="entry name" value="TruD_pseudoU_synthase"/>
</dbReference>
<dbReference type="OrthoDB" id="1550679at2"/>
<evidence type="ECO:0000256" key="4">
    <source>
        <dbReference type="HAMAP-Rule" id="MF_01082"/>
    </source>
</evidence>
<feature type="compositionally biased region" description="Basic residues" evidence="5">
    <location>
        <begin position="63"/>
        <end position="84"/>
    </location>
</feature>
<feature type="region of interest" description="Disordered" evidence="5">
    <location>
        <begin position="63"/>
        <end position="87"/>
    </location>
</feature>
<evidence type="ECO:0000256" key="5">
    <source>
        <dbReference type="SAM" id="MobiDB-lite"/>
    </source>
</evidence>
<dbReference type="InterPro" id="IPR043165">
    <property type="entry name" value="TruD_insert_sf"/>
</dbReference>
<feature type="compositionally biased region" description="Low complexity" evidence="5">
    <location>
        <begin position="38"/>
        <end position="50"/>
    </location>
</feature>
<dbReference type="CDD" id="cd02575">
    <property type="entry name" value="PseudoU_synth_EcTruD"/>
    <property type="match status" value="1"/>
</dbReference>
<dbReference type="SUPFAM" id="SSF55120">
    <property type="entry name" value="Pseudouridine synthase"/>
    <property type="match status" value="1"/>
</dbReference>
<feature type="region of interest" description="Disordered" evidence="5">
    <location>
        <begin position="102"/>
        <end position="184"/>
    </location>
</feature>
<dbReference type="PANTHER" id="PTHR47811:SF1">
    <property type="entry name" value="TRNA PSEUDOURIDINE SYNTHASE D"/>
    <property type="match status" value="1"/>
</dbReference>
<dbReference type="InterPro" id="IPR011760">
    <property type="entry name" value="PsdUridine_synth_TruD_insert"/>
</dbReference>
<reference evidence="7 8" key="1">
    <citation type="submission" date="2018-08" db="EMBL/GenBank/DDBJ databases">
        <title>Wenzhouxiangella salilacus sp. nov., a novel bacterium isolated from a saline lake in Xinjiang Province, China.</title>
        <authorList>
            <person name="Han S."/>
        </authorList>
    </citation>
    <scope>NUCLEOTIDE SEQUENCE [LARGE SCALE GENOMIC DNA]</scope>
    <source>
        <strain evidence="7 8">XDB06</strain>
    </source>
</reference>
<organism evidence="7 8">
    <name type="scientific">Wenzhouxiangella sediminis</name>
    <dbReference type="NCBI Taxonomy" id="1792836"/>
    <lineage>
        <taxon>Bacteria</taxon>
        <taxon>Pseudomonadati</taxon>
        <taxon>Pseudomonadota</taxon>
        <taxon>Gammaproteobacteria</taxon>
        <taxon>Chromatiales</taxon>
        <taxon>Wenzhouxiangellaceae</taxon>
        <taxon>Wenzhouxiangella</taxon>
    </lineage>
</organism>
<feature type="region of interest" description="Disordered" evidence="5">
    <location>
        <begin position="27"/>
        <end position="50"/>
    </location>
</feature>
<feature type="region of interest" description="Disordered" evidence="5">
    <location>
        <begin position="417"/>
        <end position="437"/>
    </location>
</feature>
<feature type="compositionally biased region" description="Basic residues" evidence="5">
    <location>
        <begin position="122"/>
        <end position="134"/>
    </location>
</feature>
<dbReference type="PANTHER" id="PTHR47811">
    <property type="entry name" value="TRNA PSEUDOURIDINE SYNTHASE D"/>
    <property type="match status" value="1"/>
</dbReference>
<keyword evidence="3 4" id="KW-0413">Isomerase</keyword>
<evidence type="ECO:0000256" key="2">
    <source>
        <dbReference type="ARBA" id="ARBA00022694"/>
    </source>
</evidence>
<dbReference type="InterPro" id="IPR020103">
    <property type="entry name" value="PsdUridine_synth_cat_dom_sf"/>
</dbReference>
<dbReference type="GO" id="GO:0003723">
    <property type="term" value="F:RNA binding"/>
    <property type="evidence" value="ECO:0007669"/>
    <property type="project" value="InterPro"/>
</dbReference>
<evidence type="ECO:0000256" key="3">
    <source>
        <dbReference type="ARBA" id="ARBA00023235"/>
    </source>
</evidence>
<dbReference type="EC" id="5.4.99.27" evidence="4"/>
<dbReference type="PROSITE" id="PS01268">
    <property type="entry name" value="UPF0024"/>
    <property type="match status" value="1"/>
</dbReference>
<keyword evidence="2 4" id="KW-0819">tRNA processing</keyword>
<dbReference type="GO" id="GO:0160150">
    <property type="term" value="F:tRNA pseudouridine(13) synthase activity"/>
    <property type="evidence" value="ECO:0007669"/>
    <property type="project" value="UniProtKB-EC"/>
</dbReference>